<organism evidence="1 2">
    <name type="scientific">Microbacterium azadirachtae</name>
    <dbReference type="NCBI Taxonomy" id="582680"/>
    <lineage>
        <taxon>Bacteria</taxon>
        <taxon>Bacillati</taxon>
        <taxon>Actinomycetota</taxon>
        <taxon>Actinomycetes</taxon>
        <taxon>Micrococcales</taxon>
        <taxon>Microbacteriaceae</taxon>
        <taxon>Microbacterium</taxon>
    </lineage>
</organism>
<dbReference type="PATRIC" id="fig|582680.7.peg.3826"/>
<dbReference type="AlphaFoldDB" id="A0A0F0K933"/>
<dbReference type="EMBL" id="JYIT01000086">
    <property type="protein sequence ID" value="KJL17522.1"/>
    <property type="molecule type" value="Genomic_DNA"/>
</dbReference>
<evidence type="ECO:0008006" key="3">
    <source>
        <dbReference type="Google" id="ProtNLM"/>
    </source>
</evidence>
<proteinExistence type="predicted"/>
<evidence type="ECO:0000313" key="1">
    <source>
        <dbReference type="EMBL" id="KJL17522.1"/>
    </source>
</evidence>
<evidence type="ECO:0000313" key="2">
    <source>
        <dbReference type="Proteomes" id="UP000033448"/>
    </source>
</evidence>
<keyword evidence="2" id="KW-1185">Reference proteome</keyword>
<gene>
    <name evidence="1" type="ORF">RL72_03771</name>
</gene>
<dbReference type="RefSeq" id="WP_181021844.1">
    <property type="nucleotide sequence ID" value="NZ_FNGQ01000001.1"/>
</dbReference>
<accession>A0A0F0K933</accession>
<dbReference type="Proteomes" id="UP000033448">
    <property type="component" value="Unassembled WGS sequence"/>
</dbReference>
<protein>
    <recommendedName>
        <fullName evidence="3">Protein ImuA</fullName>
    </recommendedName>
</protein>
<comment type="caution">
    <text evidence="1">The sequence shown here is derived from an EMBL/GenBank/DDBJ whole genome shotgun (WGS) entry which is preliminary data.</text>
</comment>
<name>A0A0F0K933_9MICO</name>
<sequence length="281" mass="29243">MALASMIAPAADTDDRVADVLRLRREITRMQRRRSDLPLIPVPTALEPILPEGGLQVGTAYSLSPSPGLIGALLAGASRTGAWCAAVGMPTLGVEALAGHGVDLERLLLVPAPGARWLSVVSALSEVIPLIAVRPSTAVREAELSRLNARLRDRGCTLLVVSGTVAGTPDAGFAGWPQSEGSIRVHDPRWQGLGDGWGVLEECEVTVTAHTRRSPIPQSVRVRLPDPHGRVESGAPGEVEVIAPVTPRLVPLPSASADPRPPAAADARPSVAAPELLAVAG</sequence>
<reference evidence="1 2" key="1">
    <citation type="submission" date="2015-02" db="EMBL/GenBank/DDBJ databases">
        <title>Draft genome sequences of ten Microbacterium spp. with emphasis on heavy metal contaminated environments.</title>
        <authorList>
            <person name="Corretto E."/>
        </authorList>
    </citation>
    <scope>NUCLEOTIDE SEQUENCE [LARGE SCALE GENOMIC DNA]</scope>
    <source>
        <strain evidence="1 2">DSM 23848</strain>
    </source>
</reference>